<feature type="transmembrane region" description="Helical" evidence="1">
    <location>
        <begin position="30"/>
        <end position="52"/>
    </location>
</feature>
<dbReference type="Proteomes" id="UP001382904">
    <property type="component" value="Unassembled WGS sequence"/>
</dbReference>
<comment type="caution">
    <text evidence="2">The sequence shown here is derived from an EMBL/GenBank/DDBJ whole genome shotgun (WGS) entry which is preliminary data.</text>
</comment>
<keyword evidence="1" id="KW-0472">Membrane</keyword>
<keyword evidence="1" id="KW-1133">Transmembrane helix</keyword>
<evidence type="ECO:0000313" key="3">
    <source>
        <dbReference type="Proteomes" id="UP001382904"/>
    </source>
</evidence>
<organism evidence="2 3">
    <name type="scientific">Streptomyces caledonius</name>
    <dbReference type="NCBI Taxonomy" id="3134107"/>
    <lineage>
        <taxon>Bacteria</taxon>
        <taxon>Bacillati</taxon>
        <taxon>Actinomycetota</taxon>
        <taxon>Actinomycetes</taxon>
        <taxon>Kitasatosporales</taxon>
        <taxon>Streptomycetaceae</taxon>
        <taxon>Streptomyces</taxon>
    </lineage>
</organism>
<gene>
    <name evidence="2" type="ORF">WKI68_02740</name>
</gene>
<dbReference type="EMBL" id="JBBKAM010000002">
    <property type="protein sequence ID" value="MEJ8640652.1"/>
    <property type="molecule type" value="Genomic_DNA"/>
</dbReference>
<protein>
    <submittedName>
        <fullName evidence="2">Uncharacterized protein</fullName>
    </submittedName>
</protein>
<accession>A0ABU8TYF2</accession>
<keyword evidence="1" id="KW-0812">Transmembrane</keyword>
<name>A0ABU8TYF2_9ACTN</name>
<proteinExistence type="predicted"/>
<evidence type="ECO:0000313" key="2">
    <source>
        <dbReference type="EMBL" id="MEJ8640652.1"/>
    </source>
</evidence>
<keyword evidence="3" id="KW-1185">Reference proteome</keyword>
<sequence length="76" mass="8308">MSQYVSTGWRVESRSPTQAVLVRGQRVNHVLHAILTLFTCLLWGIVWIALAAGSRVERVALMVGHNGEVQVVQGPG</sequence>
<evidence type="ECO:0000256" key="1">
    <source>
        <dbReference type="SAM" id="Phobius"/>
    </source>
</evidence>
<reference evidence="2 3" key="1">
    <citation type="submission" date="2024-03" db="EMBL/GenBank/DDBJ databases">
        <title>Novel Streptomyces species of biotechnological and ecological value are a feature of Machair soil.</title>
        <authorList>
            <person name="Prole J.R."/>
            <person name="Goodfellow M."/>
            <person name="Allenby N."/>
            <person name="Ward A.C."/>
        </authorList>
    </citation>
    <scope>NUCLEOTIDE SEQUENCE [LARGE SCALE GENOMIC DNA]</scope>
    <source>
        <strain evidence="2 3">MS1.HAVA.3</strain>
    </source>
</reference>